<evidence type="ECO:0000313" key="1">
    <source>
        <dbReference type="EMBL" id="KAF1849286.1"/>
    </source>
</evidence>
<reference evidence="1" key="1">
    <citation type="submission" date="2020-01" db="EMBL/GenBank/DDBJ databases">
        <authorList>
            <consortium name="DOE Joint Genome Institute"/>
            <person name="Haridas S."/>
            <person name="Albert R."/>
            <person name="Binder M."/>
            <person name="Bloem J."/>
            <person name="Labutti K."/>
            <person name="Salamov A."/>
            <person name="Andreopoulos B."/>
            <person name="Baker S.E."/>
            <person name="Barry K."/>
            <person name="Bills G."/>
            <person name="Bluhm B.H."/>
            <person name="Cannon C."/>
            <person name="Castanera R."/>
            <person name="Culley D.E."/>
            <person name="Daum C."/>
            <person name="Ezra D."/>
            <person name="Gonzalez J.B."/>
            <person name="Henrissat B."/>
            <person name="Kuo A."/>
            <person name="Liang C."/>
            <person name="Lipzen A."/>
            <person name="Lutzoni F."/>
            <person name="Magnuson J."/>
            <person name="Mondo S."/>
            <person name="Nolan M."/>
            <person name="Ohm R."/>
            <person name="Pangilinan J."/>
            <person name="Park H.-J."/>
            <person name="Ramirez L."/>
            <person name="Alfaro M."/>
            <person name="Sun H."/>
            <person name="Tritt A."/>
            <person name="Yoshinaga Y."/>
            <person name="Zwiers L.-H."/>
            <person name="Turgeon B.G."/>
            <person name="Goodwin S.B."/>
            <person name="Spatafora J.W."/>
            <person name="Crous P.W."/>
            <person name="Grigoriev I.V."/>
        </authorList>
    </citation>
    <scope>NUCLEOTIDE SEQUENCE</scope>
    <source>
        <strain evidence="1">CBS 394.84</strain>
    </source>
</reference>
<dbReference type="Proteomes" id="UP000800039">
    <property type="component" value="Unassembled WGS sequence"/>
</dbReference>
<organism evidence="1 2">
    <name type="scientific">Cucurbitaria berberidis CBS 394.84</name>
    <dbReference type="NCBI Taxonomy" id="1168544"/>
    <lineage>
        <taxon>Eukaryota</taxon>
        <taxon>Fungi</taxon>
        <taxon>Dikarya</taxon>
        <taxon>Ascomycota</taxon>
        <taxon>Pezizomycotina</taxon>
        <taxon>Dothideomycetes</taxon>
        <taxon>Pleosporomycetidae</taxon>
        <taxon>Pleosporales</taxon>
        <taxon>Pleosporineae</taxon>
        <taxon>Cucurbitariaceae</taxon>
        <taxon>Cucurbitaria</taxon>
    </lineage>
</organism>
<evidence type="ECO:0000313" key="2">
    <source>
        <dbReference type="Proteomes" id="UP000800039"/>
    </source>
</evidence>
<comment type="caution">
    <text evidence="1">The sequence shown here is derived from an EMBL/GenBank/DDBJ whole genome shotgun (WGS) entry which is preliminary data.</text>
</comment>
<dbReference type="RefSeq" id="XP_040791849.1">
    <property type="nucleotide sequence ID" value="XM_040938773.1"/>
</dbReference>
<name>A0A9P4GQ06_9PLEO</name>
<dbReference type="EMBL" id="ML976615">
    <property type="protein sequence ID" value="KAF1849286.1"/>
    <property type="molecule type" value="Genomic_DNA"/>
</dbReference>
<accession>A0A9P4GQ06</accession>
<keyword evidence="2" id="KW-1185">Reference proteome</keyword>
<sequence length="125" mass="13504">MSLFGLSNMLPLPLSPSTGSGGDPNAKVREYSLGRGSLLSEHWCLCYPVLTPRCRLKMSYASAGCAAEVGRRRGHCRALSQGVEKDKDGDAMECPPSFVIHHITTSLETGEGLFRLGTIVSIFVF</sequence>
<dbReference type="GeneID" id="63856030"/>
<gene>
    <name evidence="1" type="ORF">K460DRAFT_88206</name>
</gene>
<proteinExistence type="predicted"/>
<dbReference type="AlphaFoldDB" id="A0A9P4GQ06"/>
<protein>
    <submittedName>
        <fullName evidence="1">Uncharacterized protein</fullName>
    </submittedName>
</protein>